<dbReference type="AlphaFoldDB" id="A0A9D1MAF9"/>
<keyword evidence="1" id="KW-0812">Transmembrane</keyword>
<evidence type="ECO:0000313" key="2">
    <source>
        <dbReference type="EMBL" id="HIU56755.1"/>
    </source>
</evidence>
<sequence>MKNNNKKAMLRPDPAESLNGLIAVCLAAAAALFIIWTFTGKWPWVGQYYNSYILQAQSWLDGRLDLGQNYSHLEIAIFDGKYYISFPPFPSYLMLPFVFLGWDTCDGFIAFVSAIAAGAYAFKILEHFGIEKDRAVFFALFLTIGSNWLFTAQVAWVWFIAQNMAFTLSLMAIYYALKGKAGLSLFVWACAVGCRPFNALYIPVLLYLLYRQHMDENPNDTVKDIIRKRWKAVIPMAVIAISYMVLNYARFGNPIEFGHNYLPEHTESEKGQFDPSYILSNIPALFRLPKISFDGAWEYQAFNGTCMFLVSPIFVSCVVYGARHIMKSDKRGRIQPLLVLAVVVIHLLALTAHNTMGGSQFGNRYTNDVLPMAFLGLAISLPKESKWDKFNYVLFVIGLTLNAIGSVLYYTK</sequence>
<gene>
    <name evidence="2" type="ORF">IAA61_02950</name>
</gene>
<feature type="transmembrane region" description="Helical" evidence="1">
    <location>
        <begin position="134"/>
        <end position="161"/>
    </location>
</feature>
<evidence type="ECO:0000313" key="3">
    <source>
        <dbReference type="Proteomes" id="UP000824109"/>
    </source>
</evidence>
<proteinExistence type="predicted"/>
<protein>
    <submittedName>
        <fullName evidence="2">Uncharacterized protein</fullName>
    </submittedName>
</protein>
<feature type="transmembrane region" description="Helical" evidence="1">
    <location>
        <begin position="390"/>
        <end position="410"/>
    </location>
</feature>
<feature type="transmembrane region" description="Helical" evidence="1">
    <location>
        <begin position="21"/>
        <end position="39"/>
    </location>
</feature>
<dbReference type="EMBL" id="DVNB01000029">
    <property type="protein sequence ID" value="HIU56755.1"/>
    <property type="molecule type" value="Genomic_DNA"/>
</dbReference>
<feature type="transmembrane region" description="Helical" evidence="1">
    <location>
        <begin position="230"/>
        <end position="249"/>
    </location>
</feature>
<name>A0A9D1MAF9_9FIRM</name>
<keyword evidence="1" id="KW-0472">Membrane</keyword>
<feature type="transmembrane region" description="Helical" evidence="1">
    <location>
        <begin position="97"/>
        <end position="122"/>
    </location>
</feature>
<comment type="caution">
    <text evidence="2">The sequence shown here is derived from an EMBL/GenBank/DDBJ whole genome shotgun (WGS) entry which is preliminary data.</text>
</comment>
<feature type="transmembrane region" description="Helical" evidence="1">
    <location>
        <begin position="334"/>
        <end position="352"/>
    </location>
</feature>
<keyword evidence="1" id="KW-1133">Transmembrane helix</keyword>
<accession>A0A9D1MAF9</accession>
<reference evidence="2" key="1">
    <citation type="submission" date="2020-10" db="EMBL/GenBank/DDBJ databases">
        <authorList>
            <person name="Gilroy R."/>
        </authorList>
    </citation>
    <scope>NUCLEOTIDE SEQUENCE</scope>
    <source>
        <strain evidence="2">USAMLcec3-3695</strain>
    </source>
</reference>
<evidence type="ECO:0000256" key="1">
    <source>
        <dbReference type="SAM" id="Phobius"/>
    </source>
</evidence>
<reference evidence="2" key="2">
    <citation type="journal article" date="2021" name="PeerJ">
        <title>Extensive microbial diversity within the chicken gut microbiome revealed by metagenomics and culture.</title>
        <authorList>
            <person name="Gilroy R."/>
            <person name="Ravi A."/>
            <person name="Getino M."/>
            <person name="Pursley I."/>
            <person name="Horton D.L."/>
            <person name="Alikhan N.F."/>
            <person name="Baker D."/>
            <person name="Gharbi K."/>
            <person name="Hall N."/>
            <person name="Watson M."/>
            <person name="Adriaenssens E.M."/>
            <person name="Foster-Nyarko E."/>
            <person name="Jarju S."/>
            <person name="Secka A."/>
            <person name="Antonio M."/>
            <person name="Oren A."/>
            <person name="Chaudhuri R.R."/>
            <person name="La Ragione R."/>
            <person name="Hildebrand F."/>
            <person name="Pallen M.J."/>
        </authorList>
    </citation>
    <scope>NUCLEOTIDE SEQUENCE</scope>
    <source>
        <strain evidence="2">USAMLcec3-3695</strain>
    </source>
</reference>
<organism evidence="2 3">
    <name type="scientific">Candidatus Ornithomonoglobus merdipullorum</name>
    <dbReference type="NCBI Taxonomy" id="2840895"/>
    <lineage>
        <taxon>Bacteria</taxon>
        <taxon>Bacillati</taxon>
        <taxon>Bacillota</taxon>
        <taxon>Clostridia</taxon>
        <taxon>Candidatus Ornithomonoglobus</taxon>
    </lineage>
</organism>
<dbReference type="Proteomes" id="UP000824109">
    <property type="component" value="Unassembled WGS sequence"/>
</dbReference>
<feature type="transmembrane region" description="Helical" evidence="1">
    <location>
        <begin position="181"/>
        <end position="209"/>
    </location>
</feature>
<feature type="transmembrane region" description="Helical" evidence="1">
    <location>
        <begin position="301"/>
        <end position="322"/>
    </location>
</feature>